<feature type="transmembrane region" description="Helical" evidence="6">
    <location>
        <begin position="382"/>
        <end position="407"/>
    </location>
</feature>
<feature type="transmembrane region" description="Helical" evidence="6">
    <location>
        <begin position="428"/>
        <end position="447"/>
    </location>
</feature>
<name>A0A381QMJ5_9ZZZZ</name>
<keyword evidence="3 6" id="KW-0812">Transmembrane</keyword>
<feature type="transmembrane region" description="Helical" evidence="6">
    <location>
        <begin position="220"/>
        <end position="240"/>
    </location>
</feature>
<gene>
    <name evidence="7" type="ORF">METZ01_LOCUS33415</name>
</gene>
<dbReference type="InterPro" id="IPR050367">
    <property type="entry name" value="APC_superfamily"/>
</dbReference>
<comment type="subcellular location">
    <subcellularLocation>
        <location evidence="1">Cell membrane</location>
        <topology evidence="1">Multi-pass membrane protein</topology>
    </subcellularLocation>
</comment>
<dbReference type="EMBL" id="UINC01001431">
    <property type="protein sequence ID" value="SUZ80561.1"/>
    <property type="molecule type" value="Genomic_DNA"/>
</dbReference>
<protein>
    <recommendedName>
        <fullName evidence="8">Amino acid permease/ SLC12A domain-containing protein</fullName>
    </recommendedName>
</protein>
<keyword evidence="5 6" id="KW-0472">Membrane</keyword>
<feature type="transmembrane region" description="Helical" evidence="6">
    <location>
        <begin position="459"/>
        <end position="477"/>
    </location>
</feature>
<feature type="transmembrane region" description="Helical" evidence="6">
    <location>
        <begin position="20"/>
        <end position="43"/>
    </location>
</feature>
<evidence type="ECO:0000256" key="6">
    <source>
        <dbReference type="SAM" id="Phobius"/>
    </source>
</evidence>
<sequence>MATLSTPSTDRSGLSRQMGLTALAATGICAMLGAAINVIPFMIHRSVPGIGPWVLPAYVFAAVPALIAALAYAILASAMPRAGGSYVYVSRALHPYLGFVASFSQWVGLSIAIGVVSYVLIPFLRDIATAVGQVGLATTLETGIVRVSLALAFLWTFVWVNLHGLKLYKNMLVPMMFLMFALGSVVIIAGFAFDHEQFVVAVQAADNHAIPEGGEFPFRLGIFLAAAAVLFSSFIGFDSIAQAGGEARNPHLSLPLAIGIAVVTVGTFYLLFTSAVYHAVPWRFVAEEALTQDLTAPGLLGYLLPTGWTVAIIAGAAVALINDLPAMLLAVSRLMFAWAEDGIFPRFVGSVHPTRHTPGVAIVLSGLMASAGILGSHLAGDFFLGVDILVTAMLVNFLLMCASVVTLPHRNPELAAEVRVLPQRGAQVSLALLGIVLLGTFLVVHVWKDISTPQPAWYLHSTAVWVAVMLVGSAIYVREFTRLLHSGVDVQARFSTLPPE</sequence>
<evidence type="ECO:0000256" key="1">
    <source>
        <dbReference type="ARBA" id="ARBA00004651"/>
    </source>
</evidence>
<dbReference type="PANTHER" id="PTHR42770">
    <property type="entry name" value="AMINO ACID TRANSPORTER-RELATED"/>
    <property type="match status" value="1"/>
</dbReference>
<proteinExistence type="predicted"/>
<dbReference type="GO" id="GO:0005886">
    <property type="term" value="C:plasma membrane"/>
    <property type="evidence" value="ECO:0007669"/>
    <property type="project" value="UniProtKB-SubCell"/>
</dbReference>
<dbReference type="Pfam" id="PF13520">
    <property type="entry name" value="AA_permease_2"/>
    <property type="match status" value="1"/>
</dbReference>
<keyword evidence="4 6" id="KW-1133">Transmembrane helix</keyword>
<evidence type="ECO:0000313" key="7">
    <source>
        <dbReference type="EMBL" id="SUZ80561.1"/>
    </source>
</evidence>
<dbReference type="AlphaFoldDB" id="A0A381QMJ5"/>
<dbReference type="PIRSF" id="PIRSF006060">
    <property type="entry name" value="AA_transporter"/>
    <property type="match status" value="1"/>
</dbReference>
<feature type="transmembrane region" description="Helical" evidence="6">
    <location>
        <begin position="308"/>
        <end position="336"/>
    </location>
</feature>
<dbReference type="PANTHER" id="PTHR42770:SF7">
    <property type="entry name" value="MEMBRANE PROTEIN"/>
    <property type="match status" value="1"/>
</dbReference>
<accession>A0A381QMJ5</accession>
<keyword evidence="2" id="KW-1003">Cell membrane</keyword>
<evidence type="ECO:0000256" key="3">
    <source>
        <dbReference type="ARBA" id="ARBA00022692"/>
    </source>
</evidence>
<organism evidence="7">
    <name type="scientific">marine metagenome</name>
    <dbReference type="NCBI Taxonomy" id="408172"/>
    <lineage>
        <taxon>unclassified sequences</taxon>
        <taxon>metagenomes</taxon>
        <taxon>ecological metagenomes</taxon>
    </lineage>
</organism>
<evidence type="ECO:0000256" key="2">
    <source>
        <dbReference type="ARBA" id="ARBA00022475"/>
    </source>
</evidence>
<evidence type="ECO:0008006" key="8">
    <source>
        <dbReference type="Google" id="ProtNLM"/>
    </source>
</evidence>
<evidence type="ECO:0000256" key="4">
    <source>
        <dbReference type="ARBA" id="ARBA00022989"/>
    </source>
</evidence>
<dbReference type="GO" id="GO:0022857">
    <property type="term" value="F:transmembrane transporter activity"/>
    <property type="evidence" value="ECO:0007669"/>
    <property type="project" value="InterPro"/>
</dbReference>
<feature type="transmembrane region" description="Helical" evidence="6">
    <location>
        <begin position="143"/>
        <end position="160"/>
    </location>
</feature>
<dbReference type="Gene3D" id="1.20.1740.10">
    <property type="entry name" value="Amino acid/polyamine transporter I"/>
    <property type="match status" value="1"/>
</dbReference>
<feature type="transmembrane region" description="Helical" evidence="6">
    <location>
        <begin position="357"/>
        <end position="376"/>
    </location>
</feature>
<feature type="transmembrane region" description="Helical" evidence="6">
    <location>
        <begin position="252"/>
        <end position="272"/>
    </location>
</feature>
<evidence type="ECO:0000256" key="5">
    <source>
        <dbReference type="ARBA" id="ARBA00023136"/>
    </source>
</evidence>
<feature type="transmembrane region" description="Helical" evidence="6">
    <location>
        <begin position="96"/>
        <end position="123"/>
    </location>
</feature>
<feature type="transmembrane region" description="Helical" evidence="6">
    <location>
        <begin position="172"/>
        <end position="193"/>
    </location>
</feature>
<dbReference type="InterPro" id="IPR002293">
    <property type="entry name" value="AA/rel_permease1"/>
</dbReference>
<reference evidence="7" key="1">
    <citation type="submission" date="2018-05" db="EMBL/GenBank/DDBJ databases">
        <authorList>
            <person name="Lanie J.A."/>
            <person name="Ng W.-L."/>
            <person name="Kazmierczak K.M."/>
            <person name="Andrzejewski T.M."/>
            <person name="Davidsen T.M."/>
            <person name="Wayne K.J."/>
            <person name="Tettelin H."/>
            <person name="Glass J.I."/>
            <person name="Rusch D."/>
            <person name="Podicherti R."/>
            <person name="Tsui H.-C.T."/>
            <person name="Winkler M.E."/>
        </authorList>
    </citation>
    <scope>NUCLEOTIDE SEQUENCE</scope>
</reference>
<feature type="transmembrane region" description="Helical" evidence="6">
    <location>
        <begin position="55"/>
        <end position="75"/>
    </location>
</feature>